<name>J9E0Q9_9PROT</name>
<dbReference type="NCBIfam" id="TIGR03506">
    <property type="entry name" value="FlgEFG_subfam"/>
    <property type="match status" value="1"/>
</dbReference>
<sequence>MDRLVHLALNTIKHAQEDSAIRSNNLANVTVPGFRRDMEPKNVENSFLKAMETHESRAYALREGKNRFSDEQGRIEHTGNESDVAINGEGYFVIQPLQGDVALSRRGDFRVNNEGFLIDGEGNQILNDGMQPVVLPPFRELVIGNDGRITIEPLDGEAGQRDEIGFLATVTAGAADLKKFIDGEIRFVDERAIQPDGQAEITQGYLETSNVNPVDEMVRMLKKQRHYELNVRLMSVARELDESGASIMRMPR</sequence>
<evidence type="ECO:0000256" key="6">
    <source>
        <dbReference type="RuleBase" id="RU362116"/>
    </source>
</evidence>
<gene>
    <name evidence="9" type="ORF">IMCC14465_12950</name>
</gene>
<evidence type="ECO:0000256" key="2">
    <source>
        <dbReference type="ARBA" id="ARBA00009677"/>
    </source>
</evidence>
<dbReference type="PANTHER" id="PTHR30435:SF18">
    <property type="entry name" value="FLAGELLAR BASAL-BODY ROD PROTEIN FLGF"/>
    <property type="match status" value="1"/>
</dbReference>
<comment type="subunit">
    <text evidence="4 6">The basal body constitutes a major portion of the flagellar organelle and consists of five rings (E,L,P,S, and M) mounted on a central rod. The rod consists of about 26 subunits of FlgG in the distal portion, and FlgB, FlgC and FlgF are thought to build up the proximal portion of the rod with about 6 subunits each.</text>
</comment>
<dbReference type="InterPro" id="IPR010930">
    <property type="entry name" value="Flg_bb/hook_C_dom"/>
</dbReference>
<dbReference type="Pfam" id="PF22692">
    <property type="entry name" value="LlgE_F_G_D1"/>
    <property type="match status" value="1"/>
</dbReference>
<comment type="caution">
    <text evidence="9">The sequence shown here is derived from an EMBL/GenBank/DDBJ whole genome shotgun (WGS) entry which is preliminary data.</text>
</comment>
<feature type="domain" description="Flagellar basal-body/hook protein C-terminal" evidence="7">
    <location>
        <begin position="203"/>
        <end position="246"/>
    </location>
</feature>
<dbReference type="InterPro" id="IPR053967">
    <property type="entry name" value="LlgE_F_G-like_D1"/>
</dbReference>
<comment type="similarity">
    <text evidence="2 6">Belongs to the flagella basal body rod proteins family.</text>
</comment>
<dbReference type="SUPFAM" id="SSF117143">
    <property type="entry name" value="Flagellar hook protein flgE"/>
    <property type="match status" value="1"/>
</dbReference>
<dbReference type="Pfam" id="PF06429">
    <property type="entry name" value="Flg_bbr_C"/>
    <property type="match status" value="1"/>
</dbReference>
<evidence type="ECO:0000259" key="7">
    <source>
        <dbReference type="Pfam" id="PF06429"/>
    </source>
</evidence>
<dbReference type="AlphaFoldDB" id="J9E0Q9"/>
<evidence type="ECO:0000256" key="5">
    <source>
        <dbReference type="ARBA" id="ARBA00040228"/>
    </source>
</evidence>
<reference evidence="9 10" key="1">
    <citation type="journal article" date="2012" name="J. Bacteriol.">
        <title>Genome Sequence of Strain IMCC14465, Isolated from the East Sea, Belonging to the PS1 Clade of Alphaproteobacteria.</title>
        <authorList>
            <person name="Yang S.J."/>
            <person name="Kang I."/>
            <person name="Cho J.C."/>
        </authorList>
    </citation>
    <scope>NUCLEOTIDE SEQUENCE [LARGE SCALE GENOMIC DNA]</scope>
    <source>
        <strain evidence="9 10">IMCC14465</strain>
    </source>
</reference>
<evidence type="ECO:0000259" key="8">
    <source>
        <dbReference type="Pfam" id="PF22692"/>
    </source>
</evidence>
<dbReference type="InterPro" id="IPR020013">
    <property type="entry name" value="Flagellar_FlgE/F/G"/>
</dbReference>
<accession>J9E0Q9</accession>
<evidence type="ECO:0000256" key="3">
    <source>
        <dbReference type="ARBA" id="ARBA00023143"/>
    </source>
</evidence>
<dbReference type="Proteomes" id="UP000004836">
    <property type="component" value="Unassembled WGS sequence"/>
</dbReference>
<dbReference type="PATRIC" id="fig|1220535.3.peg.1287"/>
<protein>
    <recommendedName>
        <fullName evidence="5 6">Flagellar basal-body rod protein FlgF</fullName>
    </recommendedName>
</protein>
<dbReference type="InterPro" id="IPR037925">
    <property type="entry name" value="FlgE/F/G-like"/>
</dbReference>
<evidence type="ECO:0000256" key="1">
    <source>
        <dbReference type="ARBA" id="ARBA00004117"/>
    </source>
</evidence>
<dbReference type="OrthoDB" id="9804559at2"/>
<feature type="domain" description="Flagellar hook protein FlgE/F/G-like D1" evidence="8">
    <location>
        <begin position="85"/>
        <end position="150"/>
    </location>
</feature>
<evidence type="ECO:0000256" key="4">
    <source>
        <dbReference type="ARBA" id="ARBA00038560"/>
    </source>
</evidence>
<organism evidence="9 10">
    <name type="scientific">alpha proteobacterium IMCC14465</name>
    <dbReference type="NCBI Taxonomy" id="1220535"/>
    <lineage>
        <taxon>Bacteria</taxon>
        <taxon>Pseudomonadati</taxon>
        <taxon>Pseudomonadota</taxon>
        <taxon>Alphaproteobacteria</taxon>
        <taxon>PS1 clade</taxon>
    </lineage>
</organism>
<keyword evidence="3 6" id="KW-0975">Bacterial flagellum</keyword>
<dbReference type="eggNOG" id="COG4787">
    <property type="taxonomic scope" value="Bacteria"/>
</dbReference>
<keyword evidence="10" id="KW-1185">Reference proteome</keyword>
<evidence type="ECO:0000313" key="9">
    <source>
        <dbReference type="EMBL" id="EJW21499.1"/>
    </source>
</evidence>
<dbReference type="STRING" id="1220535.IMCC14465_12950"/>
<proteinExistence type="inferred from homology"/>
<dbReference type="GO" id="GO:0071978">
    <property type="term" value="P:bacterial-type flagellum-dependent swarming motility"/>
    <property type="evidence" value="ECO:0007669"/>
    <property type="project" value="TreeGrafter"/>
</dbReference>
<evidence type="ECO:0000313" key="10">
    <source>
        <dbReference type="Proteomes" id="UP000004836"/>
    </source>
</evidence>
<dbReference type="EMBL" id="ALYF01000003">
    <property type="protein sequence ID" value="EJW21499.1"/>
    <property type="molecule type" value="Genomic_DNA"/>
</dbReference>
<dbReference type="GO" id="GO:0030694">
    <property type="term" value="C:bacterial-type flagellum basal body, rod"/>
    <property type="evidence" value="ECO:0007669"/>
    <property type="project" value="UniProtKB-UniRule"/>
</dbReference>
<dbReference type="PANTHER" id="PTHR30435">
    <property type="entry name" value="FLAGELLAR PROTEIN"/>
    <property type="match status" value="1"/>
</dbReference>
<comment type="subcellular location">
    <subcellularLocation>
        <location evidence="1 6">Bacterial flagellum basal body</location>
    </subcellularLocation>
</comment>